<feature type="binding site" evidence="15">
    <location>
        <position position="107"/>
    </location>
    <ligand>
        <name>Mg(2+)</name>
        <dbReference type="ChEBI" id="CHEBI:18420"/>
    </ligand>
</feature>
<protein>
    <recommendedName>
        <fullName evidence="15">DNA polymerase IV</fullName>
        <shortName evidence="15">Pol IV</shortName>
        <ecNumber evidence="15">2.7.7.7</ecNumber>
    </recommendedName>
</protein>
<keyword evidence="11 15" id="KW-0239">DNA-directed DNA polymerase</keyword>
<dbReference type="HAMAP" id="MF_01113">
    <property type="entry name" value="DNApol_IV"/>
    <property type="match status" value="1"/>
</dbReference>
<dbReference type="InterPro" id="IPR001126">
    <property type="entry name" value="UmuC"/>
</dbReference>
<dbReference type="Pfam" id="PF11799">
    <property type="entry name" value="IMS_C"/>
    <property type="match status" value="1"/>
</dbReference>
<accession>A0A4U3KWG0</accession>
<dbReference type="PANTHER" id="PTHR11076">
    <property type="entry name" value="DNA REPAIR POLYMERASE UMUC / TRANSFERASE FAMILY MEMBER"/>
    <property type="match status" value="1"/>
</dbReference>
<evidence type="ECO:0000256" key="9">
    <source>
        <dbReference type="ARBA" id="ARBA00022763"/>
    </source>
</evidence>
<evidence type="ECO:0000256" key="11">
    <source>
        <dbReference type="ARBA" id="ARBA00022932"/>
    </source>
</evidence>
<dbReference type="GO" id="GO:0006281">
    <property type="term" value="P:DNA repair"/>
    <property type="evidence" value="ECO:0007669"/>
    <property type="project" value="UniProtKB-UniRule"/>
</dbReference>
<evidence type="ECO:0000256" key="3">
    <source>
        <dbReference type="ARBA" id="ARBA00022457"/>
    </source>
</evidence>
<gene>
    <name evidence="15 17" type="primary">dinB</name>
    <name evidence="17" type="ORF">FC093_20155</name>
</gene>
<dbReference type="Gene3D" id="3.40.1170.60">
    <property type="match status" value="1"/>
</dbReference>
<evidence type="ECO:0000256" key="5">
    <source>
        <dbReference type="ARBA" id="ARBA00022679"/>
    </source>
</evidence>
<dbReference type="InterPro" id="IPR043502">
    <property type="entry name" value="DNA/RNA_pol_sf"/>
</dbReference>
<keyword evidence="18" id="KW-1185">Reference proteome</keyword>
<dbReference type="InterPro" id="IPR053848">
    <property type="entry name" value="IMS_HHH_1"/>
</dbReference>
<comment type="caution">
    <text evidence="17">The sequence shown here is derived from an EMBL/GenBank/DDBJ whole genome shotgun (WGS) entry which is preliminary data.</text>
</comment>
<dbReference type="PANTHER" id="PTHR11076:SF33">
    <property type="entry name" value="DNA POLYMERASE KAPPA"/>
    <property type="match status" value="1"/>
</dbReference>
<evidence type="ECO:0000256" key="1">
    <source>
        <dbReference type="ARBA" id="ARBA00004496"/>
    </source>
</evidence>
<keyword evidence="13 15" id="KW-0234">DNA repair</keyword>
<evidence type="ECO:0000313" key="17">
    <source>
        <dbReference type="EMBL" id="TKK65426.1"/>
    </source>
</evidence>
<dbReference type="Pfam" id="PF21999">
    <property type="entry name" value="IMS_HHH_1"/>
    <property type="match status" value="1"/>
</dbReference>
<evidence type="ECO:0000256" key="4">
    <source>
        <dbReference type="ARBA" id="ARBA00022490"/>
    </source>
</evidence>
<dbReference type="GO" id="GO:0006261">
    <property type="term" value="P:DNA-templated DNA replication"/>
    <property type="evidence" value="ECO:0007669"/>
    <property type="project" value="UniProtKB-UniRule"/>
</dbReference>
<dbReference type="PROSITE" id="PS50173">
    <property type="entry name" value="UMUC"/>
    <property type="match status" value="1"/>
</dbReference>
<dbReference type="GO" id="GO:0042276">
    <property type="term" value="P:error-prone translesion synthesis"/>
    <property type="evidence" value="ECO:0007669"/>
    <property type="project" value="TreeGrafter"/>
</dbReference>
<dbReference type="InterPro" id="IPR017961">
    <property type="entry name" value="DNA_pol_Y-fam_little_finger"/>
</dbReference>
<dbReference type="InterPro" id="IPR043128">
    <property type="entry name" value="Rev_trsase/Diguanyl_cyclase"/>
</dbReference>
<keyword evidence="9 15" id="KW-0227">DNA damage</keyword>
<keyword evidence="12 15" id="KW-0238">DNA-binding</keyword>
<comment type="catalytic activity">
    <reaction evidence="14 15">
        <text>DNA(n) + a 2'-deoxyribonucleoside 5'-triphosphate = DNA(n+1) + diphosphate</text>
        <dbReference type="Rhea" id="RHEA:22508"/>
        <dbReference type="Rhea" id="RHEA-COMP:17339"/>
        <dbReference type="Rhea" id="RHEA-COMP:17340"/>
        <dbReference type="ChEBI" id="CHEBI:33019"/>
        <dbReference type="ChEBI" id="CHEBI:61560"/>
        <dbReference type="ChEBI" id="CHEBI:173112"/>
        <dbReference type="EC" id="2.7.7.7"/>
    </reaction>
</comment>
<evidence type="ECO:0000256" key="14">
    <source>
        <dbReference type="ARBA" id="ARBA00049244"/>
    </source>
</evidence>
<evidence type="ECO:0000256" key="6">
    <source>
        <dbReference type="ARBA" id="ARBA00022695"/>
    </source>
</evidence>
<dbReference type="InterPro" id="IPR050116">
    <property type="entry name" value="DNA_polymerase-Y"/>
</dbReference>
<dbReference type="Gene3D" id="1.10.150.20">
    <property type="entry name" value="5' to 3' exonuclease, C-terminal subdomain"/>
    <property type="match status" value="1"/>
</dbReference>
<dbReference type="CDD" id="cd03586">
    <property type="entry name" value="PolY_Pol_IV_kappa"/>
    <property type="match status" value="1"/>
</dbReference>
<dbReference type="Gene3D" id="3.30.70.270">
    <property type="match status" value="1"/>
</dbReference>
<feature type="site" description="Substrate discrimination" evidence="15">
    <location>
        <position position="18"/>
    </location>
</feature>
<feature type="binding site" evidence="15">
    <location>
        <position position="13"/>
    </location>
    <ligand>
        <name>Mg(2+)</name>
        <dbReference type="ChEBI" id="CHEBI:18420"/>
    </ligand>
</feature>
<keyword evidence="3 15" id="KW-0515">Mutator protein</keyword>
<keyword evidence="4 15" id="KW-0963">Cytoplasm</keyword>
<keyword evidence="8 15" id="KW-0479">Metal-binding</keyword>
<dbReference type="Gene3D" id="3.30.1490.100">
    <property type="entry name" value="DNA polymerase, Y-family, little finger domain"/>
    <property type="match status" value="1"/>
</dbReference>
<dbReference type="SUPFAM" id="SSF100879">
    <property type="entry name" value="Lesion bypass DNA polymerase (Y-family), little finger domain"/>
    <property type="match status" value="1"/>
</dbReference>
<dbReference type="RefSeq" id="WP_137263624.1">
    <property type="nucleotide sequence ID" value="NZ_SZQL01000021.1"/>
</dbReference>
<sequence>MVLSSARHITHMDLDTFFVSVECLRNPKLKGKPVLIGGMSDRGVVASCSYEARKFGIHSGMAMKIAKRLCSHAHVVKSDYEAYSKYSRLVTDVIKDSVPLYEKASIDEFYIDLTGMDKFFGCLKYSDELKKKIVKESGLSISYALASNKLVSKVATNEVKPNGQLEIPFGNEKTFLSPLSIMKIPGIGKETGYRLLKMGVETVKTLSEIPVNMLYNLLGKWGIELHRKANGIDETPVIPYREQKSIGTEETFTTDTIDVKLLHQELVRMTEKIAFELRSQEKLTGCVVVKIRYSDFQTEQKQMTIDYTAFDDILIQKVKELFTGLYTKRQLIRLIGVRFTDLISGTHQIDMFNDSQEAIKLHQAMDSIKKQFGQQYLMRASACMDNKNITHAPKPYKT</sequence>
<comment type="function">
    <text evidence="15">Poorly processive, error-prone DNA polymerase involved in untargeted mutagenesis. Copies undamaged DNA at stalled replication forks, which arise in vivo from mismatched or misaligned primer ends. These misaligned primers can be extended by PolIV. Exhibits no 3'-5' exonuclease (proofreading) activity. May be involved in translesional synthesis, in conjunction with the beta clamp from PolIII.</text>
</comment>
<evidence type="ECO:0000256" key="15">
    <source>
        <dbReference type="HAMAP-Rule" id="MF_01113"/>
    </source>
</evidence>
<evidence type="ECO:0000259" key="16">
    <source>
        <dbReference type="PROSITE" id="PS50173"/>
    </source>
</evidence>
<dbReference type="InterPro" id="IPR022880">
    <property type="entry name" value="DNApol_IV"/>
</dbReference>
<comment type="similarity">
    <text evidence="2 15">Belongs to the DNA polymerase type-Y family.</text>
</comment>
<dbReference type="NCBIfam" id="NF002677">
    <property type="entry name" value="PRK02406.1"/>
    <property type="match status" value="1"/>
</dbReference>
<dbReference type="EC" id="2.7.7.7" evidence="15"/>
<keyword evidence="5 15" id="KW-0808">Transferase</keyword>
<reference evidence="17 18" key="1">
    <citation type="submission" date="2019-05" db="EMBL/GenBank/DDBJ databases">
        <title>Panacibacter sp. strain 17mud1-8 Genome sequencing and assembly.</title>
        <authorList>
            <person name="Chhetri G."/>
        </authorList>
    </citation>
    <scope>NUCLEOTIDE SEQUENCE [LARGE SCALE GENOMIC DNA]</scope>
    <source>
        <strain evidence="17 18">17mud1-8</strain>
    </source>
</reference>
<dbReference type="GO" id="GO:0003684">
    <property type="term" value="F:damaged DNA binding"/>
    <property type="evidence" value="ECO:0007669"/>
    <property type="project" value="InterPro"/>
</dbReference>
<evidence type="ECO:0000256" key="13">
    <source>
        <dbReference type="ARBA" id="ARBA00023204"/>
    </source>
</evidence>
<dbReference type="Proteomes" id="UP000305848">
    <property type="component" value="Unassembled WGS sequence"/>
</dbReference>
<dbReference type="GO" id="GO:0005829">
    <property type="term" value="C:cytosol"/>
    <property type="evidence" value="ECO:0007669"/>
    <property type="project" value="TreeGrafter"/>
</dbReference>
<comment type="cofactor">
    <cofactor evidence="15">
        <name>Mg(2+)</name>
        <dbReference type="ChEBI" id="CHEBI:18420"/>
    </cofactor>
    <text evidence="15">Binds 2 magnesium ions per subunit.</text>
</comment>
<evidence type="ECO:0000313" key="18">
    <source>
        <dbReference type="Proteomes" id="UP000305848"/>
    </source>
</evidence>
<evidence type="ECO:0000256" key="10">
    <source>
        <dbReference type="ARBA" id="ARBA00022842"/>
    </source>
</evidence>
<feature type="domain" description="UmuC" evidence="16">
    <location>
        <begin position="9"/>
        <end position="188"/>
    </location>
</feature>
<evidence type="ECO:0000256" key="2">
    <source>
        <dbReference type="ARBA" id="ARBA00010945"/>
    </source>
</evidence>
<evidence type="ECO:0000256" key="12">
    <source>
        <dbReference type="ARBA" id="ARBA00023125"/>
    </source>
</evidence>
<comment type="subunit">
    <text evidence="15">Monomer.</text>
</comment>
<keyword evidence="7 15" id="KW-0235">DNA replication</keyword>
<evidence type="ECO:0000256" key="8">
    <source>
        <dbReference type="ARBA" id="ARBA00022723"/>
    </source>
</evidence>
<dbReference type="EMBL" id="SZQL01000021">
    <property type="protein sequence ID" value="TKK65426.1"/>
    <property type="molecule type" value="Genomic_DNA"/>
</dbReference>
<dbReference type="GO" id="GO:0009432">
    <property type="term" value="P:SOS response"/>
    <property type="evidence" value="ECO:0007669"/>
    <property type="project" value="TreeGrafter"/>
</dbReference>
<keyword evidence="10 15" id="KW-0460">Magnesium</keyword>
<dbReference type="GO" id="GO:0000287">
    <property type="term" value="F:magnesium ion binding"/>
    <property type="evidence" value="ECO:0007669"/>
    <property type="project" value="UniProtKB-UniRule"/>
</dbReference>
<dbReference type="AlphaFoldDB" id="A0A4U3KWG0"/>
<evidence type="ECO:0000256" key="7">
    <source>
        <dbReference type="ARBA" id="ARBA00022705"/>
    </source>
</evidence>
<name>A0A4U3KWG0_9BACT</name>
<dbReference type="InterPro" id="IPR036775">
    <property type="entry name" value="DNA_pol_Y-fam_lit_finger_sf"/>
</dbReference>
<dbReference type="GO" id="GO:0003887">
    <property type="term" value="F:DNA-directed DNA polymerase activity"/>
    <property type="evidence" value="ECO:0007669"/>
    <property type="project" value="UniProtKB-UniRule"/>
</dbReference>
<comment type="subcellular location">
    <subcellularLocation>
        <location evidence="1 15">Cytoplasm</location>
    </subcellularLocation>
</comment>
<organism evidence="17 18">
    <name type="scientific">Ilyomonas limi</name>
    <dbReference type="NCBI Taxonomy" id="2575867"/>
    <lineage>
        <taxon>Bacteria</taxon>
        <taxon>Pseudomonadati</taxon>
        <taxon>Bacteroidota</taxon>
        <taxon>Chitinophagia</taxon>
        <taxon>Chitinophagales</taxon>
        <taxon>Chitinophagaceae</taxon>
        <taxon>Ilyomonas</taxon>
    </lineage>
</organism>
<dbReference type="OrthoDB" id="9808813at2"/>
<dbReference type="SUPFAM" id="SSF56672">
    <property type="entry name" value="DNA/RNA polymerases"/>
    <property type="match status" value="1"/>
</dbReference>
<proteinExistence type="inferred from homology"/>
<feature type="active site" evidence="15">
    <location>
        <position position="108"/>
    </location>
</feature>
<keyword evidence="6 15" id="KW-0548">Nucleotidyltransferase</keyword>
<dbReference type="Pfam" id="PF00817">
    <property type="entry name" value="IMS"/>
    <property type="match status" value="1"/>
</dbReference>